<dbReference type="Gramene" id="OE9A106757T4">
    <property type="protein sequence ID" value="OE9A106757C4"/>
    <property type="gene ID" value="OE9A106757"/>
</dbReference>
<dbReference type="Gramene" id="OE9A106757T6">
    <property type="protein sequence ID" value="OE9A106757C6"/>
    <property type="gene ID" value="OE9A106757"/>
</dbReference>
<dbReference type="Gramene" id="OE9A106757T5">
    <property type="protein sequence ID" value="OE9A106757C5"/>
    <property type="gene ID" value="OE9A106757"/>
</dbReference>
<evidence type="ECO:0000313" key="1">
    <source>
        <dbReference type="EMBL" id="CAA2944854.1"/>
    </source>
</evidence>
<accession>A0A8S0PGF5</accession>
<proteinExistence type="predicted"/>
<comment type="caution">
    <text evidence="1">The sequence shown here is derived from an EMBL/GenBank/DDBJ whole genome shotgun (WGS) entry which is preliminary data.</text>
</comment>
<sequence>MSQKNSLLNYVCFCRTRNLHLVSNGYIPEILLLSKGKSRLFFFKYFDLMDVPADPDISLQMHITSKKQLFFLERFRTSKRRQLRIMVYPAFPGQNLLQWRVRIKRC</sequence>
<reference evidence="1 2" key="1">
    <citation type="submission" date="2019-12" db="EMBL/GenBank/DDBJ databases">
        <authorList>
            <person name="Alioto T."/>
            <person name="Alioto T."/>
            <person name="Gomez Garrido J."/>
        </authorList>
    </citation>
    <scope>NUCLEOTIDE SEQUENCE [LARGE SCALE GENOMIC DNA]</scope>
</reference>
<dbReference type="EMBL" id="CACTIH010000057">
    <property type="protein sequence ID" value="CAA2944854.1"/>
    <property type="molecule type" value="Genomic_DNA"/>
</dbReference>
<dbReference type="Proteomes" id="UP000594638">
    <property type="component" value="Unassembled WGS sequence"/>
</dbReference>
<evidence type="ECO:0000313" key="2">
    <source>
        <dbReference type="Proteomes" id="UP000594638"/>
    </source>
</evidence>
<dbReference type="AlphaFoldDB" id="A0A8S0PGF5"/>
<protein>
    <submittedName>
        <fullName evidence="1">Uncharacterized protein</fullName>
    </submittedName>
</protein>
<name>A0A8S0PGF5_OLEEU</name>
<gene>
    <name evidence="1" type="ORF">OLEA9_A106757</name>
</gene>
<dbReference type="Gramene" id="OE9A106757T1">
    <property type="protein sequence ID" value="OE9A106757C1"/>
    <property type="gene ID" value="OE9A106757"/>
</dbReference>
<organism evidence="1 2">
    <name type="scientific">Olea europaea subsp. europaea</name>
    <dbReference type="NCBI Taxonomy" id="158383"/>
    <lineage>
        <taxon>Eukaryota</taxon>
        <taxon>Viridiplantae</taxon>
        <taxon>Streptophyta</taxon>
        <taxon>Embryophyta</taxon>
        <taxon>Tracheophyta</taxon>
        <taxon>Spermatophyta</taxon>
        <taxon>Magnoliopsida</taxon>
        <taxon>eudicotyledons</taxon>
        <taxon>Gunneridae</taxon>
        <taxon>Pentapetalae</taxon>
        <taxon>asterids</taxon>
        <taxon>lamiids</taxon>
        <taxon>Lamiales</taxon>
        <taxon>Oleaceae</taxon>
        <taxon>Oleeae</taxon>
        <taxon>Olea</taxon>
    </lineage>
</organism>
<keyword evidence="2" id="KW-1185">Reference proteome</keyword>